<dbReference type="AlphaFoldDB" id="A0A2L2T218"/>
<name>A0A2L2T218_9HYPO</name>
<dbReference type="InterPro" id="IPR004676">
    <property type="entry name" value="Cd-R_transporter"/>
</dbReference>
<dbReference type="Proteomes" id="UP000245910">
    <property type="component" value="Chromosome I"/>
</dbReference>
<organism evidence="3 4">
    <name type="scientific">Fusarium venenatum</name>
    <dbReference type="NCBI Taxonomy" id="56646"/>
    <lineage>
        <taxon>Eukaryota</taxon>
        <taxon>Fungi</taxon>
        <taxon>Dikarya</taxon>
        <taxon>Ascomycota</taxon>
        <taxon>Pezizomycotina</taxon>
        <taxon>Sordariomycetes</taxon>
        <taxon>Hypocreomycetidae</taxon>
        <taxon>Hypocreales</taxon>
        <taxon>Nectriaceae</taxon>
        <taxon>Fusarium</taxon>
    </lineage>
</organism>
<feature type="transmembrane region" description="Helical" evidence="2">
    <location>
        <begin position="175"/>
        <end position="193"/>
    </location>
</feature>
<keyword evidence="4" id="KW-1185">Reference proteome</keyword>
<dbReference type="OrthoDB" id="3791566at2759"/>
<evidence type="ECO:0000256" key="1">
    <source>
        <dbReference type="SAM" id="MobiDB-lite"/>
    </source>
</evidence>
<dbReference type="Pfam" id="PF03596">
    <property type="entry name" value="Cad"/>
    <property type="match status" value="1"/>
</dbReference>
<evidence type="ECO:0008006" key="5">
    <source>
        <dbReference type="Google" id="ProtNLM"/>
    </source>
</evidence>
<keyword evidence="2" id="KW-1133">Transmembrane helix</keyword>
<feature type="compositionally biased region" description="Basic and acidic residues" evidence="1">
    <location>
        <begin position="279"/>
        <end position="289"/>
    </location>
</feature>
<accession>A0A2L2T218</accession>
<keyword evidence="2" id="KW-0472">Membrane</keyword>
<feature type="transmembrane region" description="Helical" evidence="2">
    <location>
        <begin position="49"/>
        <end position="69"/>
    </location>
</feature>
<feature type="transmembrane region" description="Helical" evidence="2">
    <location>
        <begin position="7"/>
        <end position="29"/>
    </location>
</feature>
<sequence>MEFGKTLGTACSTFAITNIDDIFILVTFFAESSSPSNTLTPLKITIGQYVGFTVIMVISMIGFGASLALPSEPIGFLGLLPGLLGIYKILELLISYDEEDEAPNFSSTRNAIKVATITVINGGDNIGTYIPLFSQTEGAEIAVYVVTYYILLGVLCLIGYLVMKQKHLLRVAEKYAHLVIPFLYMGISIFIIVESECYPWSIERIDDSISSHPGKIILAVVTVSVILFCAGALTWHRLRKKSRQTSNIDELPQSPTIDAAQQFPEHSEGLPSAGETGIEDGRDIAENRKLSSNRVDISACREGPLGQSPREREPLLQGTE</sequence>
<keyword evidence="2" id="KW-0812">Transmembrane</keyword>
<evidence type="ECO:0000256" key="2">
    <source>
        <dbReference type="SAM" id="Phobius"/>
    </source>
</evidence>
<proteinExistence type="predicted"/>
<protein>
    <recommendedName>
        <fullName evidence="5">Cadmium resistance transporter</fullName>
    </recommendedName>
</protein>
<feature type="transmembrane region" description="Helical" evidence="2">
    <location>
        <begin position="216"/>
        <end position="235"/>
    </location>
</feature>
<reference evidence="4" key="1">
    <citation type="submission" date="2014-10" db="EMBL/GenBank/DDBJ databases">
        <authorList>
            <person name="King R."/>
        </authorList>
    </citation>
    <scope>NUCLEOTIDE SEQUENCE [LARGE SCALE GENOMIC DNA]</scope>
    <source>
        <strain evidence="4">A3/5</strain>
    </source>
</reference>
<evidence type="ECO:0000313" key="4">
    <source>
        <dbReference type="Proteomes" id="UP000245910"/>
    </source>
</evidence>
<dbReference type="EMBL" id="LN649229">
    <property type="protein sequence ID" value="CEI63668.1"/>
    <property type="molecule type" value="Genomic_DNA"/>
</dbReference>
<feature type="transmembrane region" description="Helical" evidence="2">
    <location>
        <begin position="141"/>
        <end position="163"/>
    </location>
</feature>
<feature type="transmembrane region" description="Helical" evidence="2">
    <location>
        <begin position="76"/>
        <end position="96"/>
    </location>
</feature>
<evidence type="ECO:0000313" key="3">
    <source>
        <dbReference type="EMBL" id="CEI63668.1"/>
    </source>
</evidence>
<feature type="region of interest" description="Disordered" evidence="1">
    <location>
        <begin position="264"/>
        <end position="320"/>
    </location>
</feature>